<dbReference type="STRING" id="90241.B0682_00090"/>
<keyword evidence="4" id="KW-1185">Reference proteome</keyword>
<dbReference type="GO" id="GO:0006935">
    <property type="term" value="P:chemotaxis"/>
    <property type="evidence" value="ECO:0007669"/>
    <property type="project" value="UniProtKB-KW"/>
</dbReference>
<proteinExistence type="predicted"/>
<dbReference type="Proteomes" id="UP000191094">
    <property type="component" value="Unassembled WGS sequence"/>
</dbReference>
<accession>A0A1T0CK27</accession>
<evidence type="ECO:0000256" key="1">
    <source>
        <dbReference type="ARBA" id="ARBA00022500"/>
    </source>
</evidence>
<dbReference type="InterPro" id="IPR038756">
    <property type="entry name" value="CheX-like"/>
</dbReference>
<evidence type="ECO:0000259" key="2">
    <source>
        <dbReference type="Pfam" id="PF13690"/>
    </source>
</evidence>
<evidence type="ECO:0000313" key="3">
    <source>
        <dbReference type="EMBL" id="OOS22674.1"/>
    </source>
</evidence>
<sequence length="150" mass="16875">MKEKKLQIFVDIVRHYFDQFGEEELVVDTPYLLENTQNPNVKEYTGLIGISGVHKGVVYVTASQELLESILLRMGEEVSDELMIDLVGEIANTISGNARTEFGHEFHISVPFVFKGAPQSVILPREERSFIIPVTWQGHAGEIVICLKDS</sequence>
<organism evidence="3 4">
    <name type="scientific">Lwoffella lincolnii</name>
    <dbReference type="NCBI Taxonomy" id="90241"/>
    <lineage>
        <taxon>Bacteria</taxon>
        <taxon>Pseudomonadati</taxon>
        <taxon>Pseudomonadota</taxon>
        <taxon>Gammaproteobacteria</taxon>
        <taxon>Moraxellales</taxon>
        <taxon>Moraxellaceae</taxon>
        <taxon>Lwoffella</taxon>
    </lineage>
</organism>
<dbReference type="AlphaFoldDB" id="A0A1T0CK27"/>
<evidence type="ECO:0000313" key="4">
    <source>
        <dbReference type="Proteomes" id="UP000191094"/>
    </source>
</evidence>
<keyword evidence="1" id="KW-0145">Chemotaxis</keyword>
<name>A0A1T0CK27_9GAMM</name>
<dbReference type="PANTHER" id="PTHR39452">
    <property type="entry name" value="CHEY-P PHOSPHATASE CHEX"/>
    <property type="match status" value="1"/>
</dbReference>
<dbReference type="SUPFAM" id="SSF103039">
    <property type="entry name" value="CheC-like"/>
    <property type="match status" value="1"/>
</dbReference>
<dbReference type="EMBL" id="MUYT01000001">
    <property type="protein sequence ID" value="OOS22674.1"/>
    <property type="molecule type" value="Genomic_DNA"/>
</dbReference>
<reference evidence="3 4" key="1">
    <citation type="submission" date="2017-02" db="EMBL/GenBank/DDBJ databases">
        <title>Draft genome sequence of Moraxella lincolnii CCUG 9405T type strain.</title>
        <authorList>
            <person name="Salva-Serra F."/>
            <person name="Engstrom-Jakobsson H."/>
            <person name="Thorell K."/>
            <person name="Jaen-Luchoro D."/>
            <person name="Gonzales-Siles L."/>
            <person name="Karlsson R."/>
            <person name="Yazdan S."/>
            <person name="Boulund F."/>
            <person name="Johnning A."/>
            <person name="Engstrand L."/>
            <person name="Kristiansson E."/>
            <person name="Moore E."/>
        </authorList>
    </citation>
    <scope>NUCLEOTIDE SEQUENCE [LARGE SCALE GENOMIC DNA]</scope>
    <source>
        <strain evidence="3 4">CCUG 9405</strain>
    </source>
</reference>
<protein>
    <submittedName>
        <fullName evidence="3">Chemotaxis protein CheX</fullName>
    </submittedName>
</protein>
<dbReference type="Pfam" id="PF13690">
    <property type="entry name" value="CheX"/>
    <property type="match status" value="1"/>
</dbReference>
<dbReference type="OrthoDB" id="9788100at2"/>
<dbReference type="PANTHER" id="PTHR39452:SF1">
    <property type="entry name" value="CHEY-P PHOSPHATASE CHEX"/>
    <property type="match status" value="1"/>
</dbReference>
<dbReference type="Gene3D" id="3.40.1550.10">
    <property type="entry name" value="CheC-like"/>
    <property type="match status" value="1"/>
</dbReference>
<dbReference type="InterPro" id="IPR028976">
    <property type="entry name" value="CheC-like_sf"/>
</dbReference>
<gene>
    <name evidence="3" type="ORF">B0682_00090</name>
</gene>
<feature type="domain" description="Chemotaxis phosphatase CheX-like" evidence="2">
    <location>
        <begin position="44"/>
        <end position="134"/>
    </location>
</feature>
<dbReference type="RefSeq" id="WP_078306079.1">
    <property type="nucleotide sequence ID" value="NZ_CP147511.1"/>
</dbReference>
<dbReference type="InterPro" id="IPR028051">
    <property type="entry name" value="CheX-like_dom"/>
</dbReference>
<dbReference type="CDD" id="cd17906">
    <property type="entry name" value="CheX"/>
    <property type="match status" value="1"/>
</dbReference>
<comment type="caution">
    <text evidence="3">The sequence shown here is derived from an EMBL/GenBank/DDBJ whole genome shotgun (WGS) entry which is preliminary data.</text>
</comment>